<dbReference type="EMBL" id="UGQT01000001">
    <property type="protein sequence ID" value="STZ59385.1"/>
    <property type="molecule type" value="Genomic_DNA"/>
</dbReference>
<evidence type="ECO:0000256" key="1">
    <source>
        <dbReference type="SAM" id="MobiDB-lite"/>
    </source>
</evidence>
<protein>
    <recommendedName>
        <fullName evidence="5">DUF5666 domain-containing protein</fullName>
    </recommendedName>
</protein>
<reference evidence="3 4" key="1">
    <citation type="submission" date="2018-06" db="EMBL/GenBank/DDBJ databases">
        <authorList>
            <consortium name="Pathogen Informatics"/>
            <person name="Doyle S."/>
        </authorList>
    </citation>
    <scope>NUCLEOTIDE SEQUENCE [LARGE SCALE GENOMIC DNA]</scope>
    <source>
        <strain evidence="3 4">NCTC10821</strain>
    </source>
</reference>
<evidence type="ECO:0000313" key="3">
    <source>
        <dbReference type="EMBL" id="STZ59385.1"/>
    </source>
</evidence>
<dbReference type="RefSeq" id="WP_115278916.1">
    <property type="nucleotide sequence ID" value="NZ_AP022600.1"/>
</dbReference>
<evidence type="ECO:0000313" key="4">
    <source>
        <dbReference type="Proteomes" id="UP000254978"/>
    </source>
</evidence>
<accession>A0A378THT3</accession>
<evidence type="ECO:0008006" key="5">
    <source>
        <dbReference type="Google" id="ProtNLM"/>
    </source>
</evidence>
<dbReference type="AlphaFoldDB" id="A0A378THT3"/>
<name>A0A378THT3_9MYCO</name>
<proteinExistence type="predicted"/>
<keyword evidence="4" id="KW-1185">Reference proteome</keyword>
<feature type="transmembrane region" description="Helical" evidence="2">
    <location>
        <begin position="25"/>
        <end position="46"/>
    </location>
</feature>
<sequence>METQNDHVWGAPQTEPAHWSMRKTLAAVAVAAVLAAGGAAVIYAAAGTTEHGGGPGFGGPPPGGFGPGPGSAATAALHGEFVVDDGMGGYTTELTQTGVVTDISATAVTARSADGFTRTYTITAQTRQGRDPVQPGDTATIRAVAQGGTDTATVISPAE</sequence>
<gene>
    <name evidence="3" type="ORF">NCTC10821_02915</name>
</gene>
<feature type="region of interest" description="Disordered" evidence="1">
    <location>
        <begin position="53"/>
        <end position="72"/>
    </location>
</feature>
<keyword evidence="2" id="KW-1133">Transmembrane helix</keyword>
<organism evidence="3 4">
    <name type="scientific">Mycolicibacterium tokaiense</name>
    <dbReference type="NCBI Taxonomy" id="39695"/>
    <lineage>
        <taxon>Bacteria</taxon>
        <taxon>Bacillati</taxon>
        <taxon>Actinomycetota</taxon>
        <taxon>Actinomycetes</taxon>
        <taxon>Mycobacteriales</taxon>
        <taxon>Mycobacteriaceae</taxon>
        <taxon>Mycolicibacterium</taxon>
    </lineage>
</organism>
<keyword evidence="2" id="KW-0812">Transmembrane</keyword>
<keyword evidence="2" id="KW-0472">Membrane</keyword>
<dbReference type="Proteomes" id="UP000254978">
    <property type="component" value="Unassembled WGS sequence"/>
</dbReference>
<evidence type="ECO:0000256" key="2">
    <source>
        <dbReference type="SAM" id="Phobius"/>
    </source>
</evidence>
<dbReference type="OrthoDB" id="3401874at2"/>